<keyword evidence="2" id="KW-1133">Transmembrane helix</keyword>
<dbReference type="InParanoid" id="A0A0G4F2H2"/>
<feature type="transmembrane region" description="Helical" evidence="2">
    <location>
        <begin position="391"/>
        <end position="409"/>
    </location>
</feature>
<dbReference type="Proteomes" id="UP000041254">
    <property type="component" value="Unassembled WGS sequence"/>
</dbReference>
<feature type="compositionally biased region" description="Pro residues" evidence="1">
    <location>
        <begin position="635"/>
        <end position="646"/>
    </location>
</feature>
<protein>
    <submittedName>
        <fullName evidence="3">Uncharacterized protein</fullName>
    </submittedName>
</protein>
<feature type="transmembrane region" description="Helical" evidence="2">
    <location>
        <begin position="548"/>
        <end position="568"/>
    </location>
</feature>
<evidence type="ECO:0000313" key="3">
    <source>
        <dbReference type="EMBL" id="CEM05570.1"/>
    </source>
</evidence>
<evidence type="ECO:0000313" key="4">
    <source>
        <dbReference type="Proteomes" id="UP000041254"/>
    </source>
</evidence>
<feature type="transmembrane region" description="Helical" evidence="2">
    <location>
        <begin position="161"/>
        <end position="177"/>
    </location>
</feature>
<feature type="transmembrane region" description="Helical" evidence="2">
    <location>
        <begin position="518"/>
        <end position="536"/>
    </location>
</feature>
<name>A0A0G4F2H2_VITBC</name>
<feature type="compositionally biased region" description="Low complexity" evidence="1">
    <location>
        <begin position="21"/>
        <end position="30"/>
    </location>
</feature>
<dbReference type="OrthoDB" id="423206at2759"/>
<proteinExistence type="predicted"/>
<keyword evidence="4" id="KW-1185">Reference proteome</keyword>
<feature type="region of interest" description="Disordered" evidence="1">
    <location>
        <begin position="1"/>
        <end position="67"/>
    </location>
</feature>
<feature type="transmembrane region" description="Helical" evidence="2">
    <location>
        <begin position="189"/>
        <end position="208"/>
    </location>
</feature>
<evidence type="ECO:0000256" key="1">
    <source>
        <dbReference type="SAM" id="MobiDB-lite"/>
    </source>
</evidence>
<keyword evidence="2" id="KW-0812">Transmembrane</keyword>
<dbReference type="AlphaFoldDB" id="A0A0G4F2H2"/>
<reference evidence="3 4" key="1">
    <citation type="submission" date="2014-11" db="EMBL/GenBank/DDBJ databases">
        <authorList>
            <person name="Zhu J."/>
            <person name="Qi W."/>
            <person name="Song R."/>
        </authorList>
    </citation>
    <scope>NUCLEOTIDE SEQUENCE [LARGE SCALE GENOMIC DNA]</scope>
</reference>
<feature type="compositionally biased region" description="Gly residues" evidence="1">
    <location>
        <begin position="684"/>
        <end position="701"/>
    </location>
</feature>
<dbReference type="VEuPathDB" id="CryptoDB:Vbra_8728"/>
<organism evidence="3 4">
    <name type="scientific">Vitrella brassicaformis (strain CCMP3155)</name>
    <dbReference type="NCBI Taxonomy" id="1169540"/>
    <lineage>
        <taxon>Eukaryota</taxon>
        <taxon>Sar</taxon>
        <taxon>Alveolata</taxon>
        <taxon>Colpodellida</taxon>
        <taxon>Vitrellaceae</taxon>
        <taxon>Vitrella</taxon>
    </lineage>
</organism>
<dbReference type="PhylomeDB" id="A0A0G4F2H2"/>
<dbReference type="EMBL" id="CDMY01000360">
    <property type="protein sequence ID" value="CEM05570.1"/>
    <property type="molecule type" value="Genomic_DNA"/>
</dbReference>
<keyword evidence="2" id="KW-0472">Membrane</keyword>
<feature type="transmembrane region" description="Helical" evidence="2">
    <location>
        <begin position="421"/>
        <end position="450"/>
    </location>
</feature>
<accession>A0A0G4F2H2</accession>
<feature type="region of interest" description="Disordered" evidence="1">
    <location>
        <begin position="617"/>
        <end position="701"/>
    </location>
</feature>
<gene>
    <name evidence="3" type="ORF">Vbra_8728</name>
</gene>
<feature type="transmembrane region" description="Helical" evidence="2">
    <location>
        <begin position="100"/>
        <end position="121"/>
    </location>
</feature>
<feature type="compositionally biased region" description="Basic and acidic residues" evidence="1">
    <location>
        <begin position="51"/>
        <end position="67"/>
    </location>
</feature>
<evidence type="ECO:0000256" key="2">
    <source>
        <dbReference type="SAM" id="Phobius"/>
    </source>
</evidence>
<sequence>MEEASAPAVTRSALSRLGRMSTTASSTTAARESDSTLRRKGSSGGEDVSDVESRSDVRRGGKAWREGRGRHQTTLAEILAHQGRTNDWVRFHMGQFLREYISHFLFFTLGPLSLPLLRLVYGSCLGLSNRAFIPPFVCGAVGHEQTPLERKIRFKMARSQYLDWFCQMGAIILYIMYTPHIHVSAIEVLYMVICIQLRILVVSVKYGFMPDYQWAARSMQPVTIKEFLNELLFYGWLNSPPDVAMEQAKESMQRLGFPSGAMTRFQPPEHLVASEQRHAYALLERLAKMQPTDIYSMKQADYDKIYAESDEMAVKPEHCGKATTSGHHQTTHQMDVEKGPVSCQNFSPDVSLPADSGEGGDVVQYALVPTANLVHFFIVEASGHSRFPSKWRWLVLFFSAIICMGPSFARLHVGKPFFGGSWQATLCICLILWSTAWNTMYNYFFLIIAYREFSRRRDLMRYCGYLLCSEGVRTETLPRNLRLMPRLESSDSQSIRGWMFLRRTLLDWGRKFQLRIQLYSSFFFAANLILILWLVWEMLAEGRLRPLTVVVAGVHNVLLGACMLLLIFKAKGINDMAAIHSLLLYGHQERVTSILTRHVFGIEARQQDAMAAEDDEYNYTHDNNDTNETATDPATSPPTSPQPRPSEVPHAHIESMPSDPSLPPIIVGKRNTGRVQRWDSRSAAGGGSGSGNGNGNGGGGGLDDTTVLHHLYLALERIKLVAEQIKIEHAREPITLLGFRAGPDLLRVSIAIPIFGLSVLSQYFSRS</sequence>